<reference evidence="1 2" key="1">
    <citation type="submission" date="2022-09" db="EMBL/GenBank/DDBJ databases">
        <authorList>
            <person name="Palmer J.M."/>
        </authorList>
    </citation>
    <scope>NUCLEOTIDE SEQUENCE [LARGE SCALE GENOMIC DNA]</scope>
    <source>
        <strain evidence="1 2">DSM 7382</strain>
    </source>
</reference>
<name>A0AAW0G3M6_9APHY</name>
<accession>A0AAW0G3M6</accession>
<protein>
    <submittedName>
        <fullName evidence="1">Uncharacterized protein</fullName>
    </submittedName>
</protein>
<dbReference type="Proteomes" id="UP001385951">
    <property type="component" value="Unassembled WGS sequence"/>
</dbReference>
<evidence type="ECO:0000313" key="1">
    <source>
        <dbReference type="EMBL" id="KAK7684543.1"/>
    </source>
</evidence>
<dbReference type="AlphaFoldDB" id="A0AAW0G3M6"/>
<proteinExistence type="predicted"/>
<sequence length="616" mass="71048">MEPTTENRNFMFDGPQNVVKPFMSRVFERLRRPDVDTEFANEYIYALRNQWLRESYMFAGQGFTDLQRISFESGIVETLLQFSQNPRSTTDLAISTYLAMDTFQYFARIANLSQHRKLYDEMMRHNALEIAIDQVENHELCLHRYIGRALIRVLAQFMFLGDSFSPKRTADLCERFCRWTLEGPERDSEELLQPDKTWQSQMMIGRFGTPPRVAATYVKRWYAMSQEFCMFSVYGMLSRSPSPDAKFILSILEFKPELVDMLLKVGMLPRAPWYPESQIDSLAFESLNRLVLFPLSGVPSLPLEGDLKDNYEQECNHTLKSIEIVTSRPNWSTYLINAWMKLEKEVPFAVKRTLSRVGSDYFAVKPPGEEMLHTIFSWRGKIRVSILRLIAASTYASQPKDIDLLSFLYIAYLGSQRFKSQLEIARSGNLEDQYLYAERNEEIATVPFWAMETQTDVEHTAWTPREFITGPIALVRLLTTLASRGLIDRARTMEELPEGVSPSTTIKQVKQILSSEIMLKIISLSKKRVKSVREEGRDCVTTQKDYKKAHLLYLSASELAWNLLELNQSLGGRFDTEVEGVTKELVLFLLVMLPKCVSGAWTTREPSFRLLESTGC</sequence>
<comment type="caution">
    <text evidence="1">The sequence shown here is derived from an EMBL/GenBank/DDBJ whole genome shotgun (WGS) entry which is preliminary data.</text>
</comment>
<organism evidence="1 2">
    <name type="scientific">Cerrena zonata</name>
    <dbReference type="NCBI Taxonomy" id="2478898"/>
    <lineage>
        <taxon>Eukaryota</taxon>
        <taxon>Fungi</taxon>
        <taxon>Dikarya</taxon>
        <taxon>Basidiomycota</taxon>
        <taxon>Agaricomycotina</taxon>
        <taxon>Agaricomycetes</taxon>
        <taxon>Polyporales</taxon>
        <taxon>Cerrenaceae</taxon>
        <taxon>Cerrena</taxon>
    </lineage>
</organism>
<gene>
    <name evidence="1" type="ORF">QCA50_012490</name>
</gene>
<evidence type="ECO:0000313" key="2">
    <source>
        <dbReference type="Proteomes" id="UP001385951"/>
    </source>
</evidence>
<keyword evidence="2" id="KW-1185">Reference proteome</keyword>
<dbReference type="EMBL" id="JASBNA010000025">
    <property type="protein sequence ID" value="KAK7684543.1"/>
    <property type="molecule type" value="Genomic_DNA"/>
</dbReference>